<dbReference type="InterPro" id="IPR050174">
    <property type="entry name" value="Protocadherin/Cadherin-CA"/>
</dbReference>
<evidence type="ECO:0000256" key="2">
    <source>
        <dbReference type="ARBA" id="ARBA00022692"/>
    </source>
</evidence>
<organism evidence="10 11">
    <name type="scientific">Cichlidogyrus casuarinus</name>
    <dbReference type="NCBI Taxonomy" id="1844966"/>
    <lineage>
        <taxon>Eukaryota</taxon>
        <taxon>Metazoa</taxon>
        <taxon>Spiralia</taxon>
        <taxon>Lophotrochozoa</taxon>
        <taxon>Platyhelminthes</taxon>
        <taxon>Monogenea</taxon>
        <taxon>Monopisthocotylea</taxon>
        <taxon>Dactylogyridea</taxon>
        <taxon>Ancyrocephalidae</taxon>
        <taxon>Cichlidogyrus</taxon>
    </lineage>
</organism>
<keyword evidence="4 8" id="KW-0106">Calcium</keyword>
<dbReference type="InterPro" id="IPR002126">
    <property type="entry name" value="Cadherin-like_dom"/>
</dbReference>
<dbReference type="AlphaFoldDB" id="A0ABD2PVM7"/>
<dbReference type="EMBL" id="JBJKFK010002343">
    <property type="protein sequence ID" value="KAL3311245.1"/>
    <property type="molecule type" value="Genomic_DNA"/>
</dbReference>
<keyword evidence="2" id="KW-0812">Transmembrane</keyword>
<comment type="caution">
    <text evidence="10">The sequence shown here is derived from an EMBL/GenBank/DDBJ whole genome shotgun (WGS) entry which is preliminary data.</text>
</comment>
<dbReference type="PROSITE" id="PS50268">
    <property type="entry name" value="CADHERIN_2"/>
    <property type="match status" value="2"/>
</dbReference>
<evidence type="ECO:0000256" key="4">
    <source>
        <dbReference type="ARBA" id="ARBA00022837"/>
    </source>
</evidence>
<evidence type="ECO:0000256" key="1">
    <source>
        <dbReference type="ARBA" id="ARBA00004167"/>
    </source>
</evidence>
<evidence type="ECO:0000256" key="3">
    <source>
        <dbReference type="ARBA" id="ARBA00022737"/>
    </source>
</evidence>
<evidence type="ECO:0000313" key="10">
    <source>
        <dbReference type="EMBL" id="KAL3311245.1"/>
    </source>
</evidence>
<name>A0ABD2PVM7_9PLAT</name>
<feature type="domain" description="Cadherin" evidence="9">
    <location>
        <begin position="89"/>
        <end position="207"/>
    </location>
</feature>
<keyword evidence="11" id="KW-1185">Reference proteome</keyword>
<evidence type="ECO:0000256" key="6">
    <source>
        <dbReference type="ARBA" id="ARBA00023136"/>
    </source>
</evidence>
<dbReference type="InterPro" id="IPR020894">
    <property type="entry name" value="Cadherin_CS"/>
</dbReference>
<dbReference type="Proteomes" id="UP001626550">
    <property type="component" value="Unassembled WGS sequence"/>
</dbReference>
<evidence type="ECO:0000313" key="11">
    <source>
        <dbReference type="Proteomes" id="UP001626550"/>
    </source>
</evidence>
<evidence type="ECO:0000256" key="7">
    <source>
        <dbReference type="ARBA" id="ARBA00023180"/>
    </source>
</evidence>
<proteinExistence type="predicted"/>
<dbReference type="CDD" id="cd11304">
    <property type="entry name" value="Cadherin_repeat"/>
    <property type="match status" value="2"/>
</dbReference>
<dbReference type="GO" id="GO:0016020">
    <property type="term" value="C:membrane"/>
    <property type="evidence" value="ECO:0007669"/>
    <property type="project" value="UniProtKB-SubCell"/>
</dbReference>
<feature type="domain" description="Cadherin" evidence="9">
    <location>
        <begin position="30"/>
        <end position="80"/>
    </location>
</feature>
<dbReference type="Gene3D" id="2.60.40.60">
    <property type="entry name" value="Cadherins"/>
    <property type="match status" value="2"/>
</dbReference>
<dbReference type="PANTHER" id="PTHR24028">
    <property type="entry name" value="CADHERIN-87A"/>
    <property type="match status" value="1"/>
</dbReference>
<dbReference type="PRINTS" id="PR00205">
    <property type="entry name" value="CADHERIN"/>
</dbReference>
<dbReference type="PROSITE" id="PS00232">
    <property type="entry name" value="CADHERIN_1"/>
    <property type="match status" value="1"/>
</dbReference>
<protein>
    <submittedName>
        <fullName evidence="10">Calcium-dependent cell-adhesion protein</fullName>
    </submittedName>
</protein>
<evidence type="ECO:0000256" key="8">
    <source>
        <dbReference type="PROSITE-ProRule" id="PRU00043"/>
    </source>
</evidence>
<evidence type="ECO:0000256" key="5">
    <source>
        <dbReference type="ARBA" id="ARBA00022989"/>
    </source>
</evidence>
<keyword evidence="6" id="KW-0472">Membrane</keyword>
<dbReference type="InterPro" id="IPR015919">
    <property type="entry name" value="Cadherin-like_sf"/>
</dbReference>
<keyword evidence="5" id="KW-1133">Transmembrane helix</keyword>
<evidence type="ECO:0000259" key="9">
    <source>
        <dbReference type="PROSITE" id="PS50268"/>
    </source>
</evidence>
<dbReference type="SUPFAM" id="SSF49313">
    <property type="entry name" value="Cadherin-like"/>
    <property type="match status" value="2"/>
</dbReference>
<reference evidence="10 11" key="1">
    <citation type="submission" date="2024-11" db="EMBL/GenBank/DDBJ databases">
        <title>Adaptive evolution of stress response genes in parasites aligns with host niche diversity.</title>
        <authorList>
            <person name="Hahn C."/>
            <person name="Resl P."/>
        </authorList>
    </citation>
    <scope>NUCLEOTIDE SEQUENCE [LARGE SCALE GENOMIC DNA]</scope>
    <source>
        <strain evidence="10">EGGRZ-B1_66</strain>
        <tissue evidence="10">Body</tissue>
    </source>
</reference>
<dbReference type="GO" id="GO:0005509">
    <property type="term" value="F:calcium ion binding"/>
    <property type="evidence" value="ECO:0007669"/>
    <property type="project" value="UniProtKB-UniRule"/>
</dbReference>
<keyword evidence="7" id="KW-0325">Glycoprotein</keyword>
<dbReference type="SMART" id="SM00112">
    <property type="entry name" value="CA"/>
    <property type="match status" value="2"/>
</dbReference>
<keyword evidence="3" id="KW-0677">Repeat</keyword>
<sequence length="246" mass="27644">MSQEEPIFVLEHRRAEGQSLRLSTRTGMVLDREQQAEYKLLLLAYDMANFFDAEQAPGRLTSTLTLVIRVEDVNDNVPHIQPLDGPIIIPETTAPGTVIYSLNATDPDDGLNGKVRFSYSASERHSAFQIEAESYFSVHSDGRIVVKQKPDVDKTAVSDAGLGHLARPVTRRFRFKVQAEDLNPPPHLDETEVIVQVQDVNDERPELFFLSESFSVLENQPKDTLVGVIEVLLPYYRANPPNSKNE</sequence>
<dbReference type="PANTHER" id="PTHR24028:SF146">
    <property type="entry name" value="CADHERIN 96CB, ISOFORM D-RELATED"/>
    <property type="match status" value="1"/>
</dbReference>
<accession>A0ABD2PVM7</accession>
<gene>
    <name evidence="10" type="primary">PCDHA3_2</name>
    <name evidence="10" type="ORF">Ciccas_010176</name>
</gene>
<comment type="subcellular location">
    <subcellularLocation>
        <location evidence="1">Membrane</location>
        <topology evidence="1">Single-pass membrane protein</topology>
    </subcellularLocation>
</comment>
<dbReference type="Pfam" id="PF00028">
    <property type="entry name" value="Cadherin"/>
    <property type="match status" value="1"/>
</dbReference>